<accession>A0A9W7L1X0</accession>
<evidence type="ECO:0000313" key="3">
    <source>
        <dbReference type="EMBL" id="GMI23533.1"/>
    </source>
</evidence>
<dbReference type="PANTHER" id="PTHR15323">
    <property type="entry name" value="D123 PROTEIN"/>
    <property type="match status" value="1"/>
</dbReference>
<dbReference type="GO" id="GO:0005737">
    <property type="term" value="C:cytoplasm"/>
    <property type="evidence" value="ECO:0007669"/>
    <property type="project" value="TreeGrafter"/>
</dbReference>
<evidence type="ECO:0008006" key="5">
    <source>
        <dbReference type="Google" id="ProtNLM"/>
    </source>
</evidence>
<reference evidence="4" key="1">
    <citation type="journal article" date="2023" name="Commun. Biol.">
        <title>Genome analysis of Parmales, the sister group of diatoms, reveals the evolutionary specialization of diatoms from phago-mixotrophs to photoautotrophs.</title>
        <authorList>
            <person name="Ban H."/>
            <person name="Sato S."/>
            <person name="Yoshikawa S."/>
            <person name="Yamada K."/>
            <person name="Nakamura Y."/>
            <person name="Ichinomiya M."/>
            <person name="Sato N."/>
            <person name="Blanc-Mathieu R."/>
            <person name="Endo H."/>
            <person name="Kuwata A."/>
            <person name="Ogata H."/>
        </authorList>
    </citation>
    <scope>NUCLEOTIDE SEQUENCE [LARGE SCALE GENOMIC DNA]</scope>
</reference>
<dbReference type="EMBL" id="BRYA01000571">
    <property type="protein sequence ID" value="GMI23533.1"/>
    <property type="molecule type" value="Genomic_DNA"/>
</dbReference>
<feature type="region of interest" description="Disordered" evidence="2">
    <location>
        <begin position="46"/>
        <end position="85"/>
    </location>
</feature>
<name>A0A9W7L1X0_9STRA</name>
<protein>
    <recommendedName>
        <fullName evidence="5">Cell division cycle protein 123 homolog</fullName>
    </recommendedName>
</protein>
<dbReference type="PANTHER" id="PTHR15323:SF6">
    <property type="entry name" value="CELL DIVISION CYCLE PROTEIN 123 HOMOLOG"/>
    <property type="match status" value="1"/>
</dbReference>
<organism evidence="3 4">
    <name type="scientific">Triparma columacea</name>
    <dbReference type="NCBI Taxonomy" id="722753"/>
    <lineage>
        <taxon>Eukaryota</taxon>
        <taxon>Sar</taxon>
        <taxon>Stramenopiles</taxon>
        <taxon>Ochrophyta</taxon>
        <taxon>Bolidophyceae</taxon>
        <taxon>Parmales</taxon>
        <taxon>Triparmaceae</taxon>
        <taxon>Triparma</taxon>
    </lineage>
</organism>
<dbReference type="Proteomes" id="UP001165065">
    <property type="component" value="Unassembled WGS sequence"/>
</dbReference>
<gene>
    <name evidence="3" type="ORF">TrCOL_g11277</name>
</gene>
<dbReference type="AlphaFoldDB" id="A0A9W7L1X0"/>
<dbReference type="InterPro" id="IPR009772">
    <property type="entry name" value="CDC123"/>
</dbReference>
<evidence type="ECO:0000256" key="2">
    <source>
        <dbReference type="SAM" id="MobiDB-lite"/>
    </source>
</evidence>
<comment type="similarity">
    <text evidence="1">Belongs to the CDC123 family.</text>
</comment>
<proteinExistence type="inferred from homology"/>
<sequence length="321" mass="36815">MASKDFCACSLTSWYEQFKDVTLKTQTKEVSSDFLDWLRQDGVILPEEVEDSADNDVEWSDCDDGSDSDGGIGGEDEESQTGRPSFPELTDFIRGAISSFGGPVFPKLNWSSPKDAAWVNGGTLKCTHAKDVYTLLKSSDFVMHDIDFALEESCRQGFTFSLILRKWCNLHRSMEFRCFVRDDAIVAACQRDVTQCYPFLKEERQETLELLLDFHQERIKGNFADGKLSEYVFDVYIDRRKRVWLVDFNVYHSTTDSLLFEWPELADFEGSHPEFRILEVEKEVRADPLASYRAPIDAVELASGREFDKFTEQCVKPSKIK</sequence>
<dbReference type="OrthoDB" id="360540at2759"/>
<evidence type="ECO:0000256" key="1">
    <source>
        <dbReference type="ARBA" id="ARBA00011047"/>
    </source>
</evidence>
<dbReference type="Pfam" id="PF07065">
    <property type="entry name" value="D123"/>
    <property type="match status" value="1"/>
</dbReference>
<keyword evidence="4" id="KW-1185">Reference proteome</keyword>
<comment type="caution">
    <text evidence="3">The sequence shown here is derived from an EMBL/GenBank/DDBJ whole genome shotgun (WGS) entry which is preliminary data.</text>
</comment>
<evidence type="ECO:0000313" key="4">
    <source>
        <dbReference type="Proteomes" id="UP001165065"/>
    </source>
</evidence>
<feature type="compositionally biased region" description="Acidic residues" evidence="2">
    <location>
        <begin position="47"/>
        <end position="67"/>
    </location>
</feature>